<name>A0A7W4NQ74_9PROT</name>
<protein>
    <submittedName>
        <fullName evidence="1">DUF3363 domain-containing protein</fullName>
    </submittedName>
</protein>
<evidence type="ECO:0000313" key="2">
    <source>
        <dbReference type="Proteomes" id="UP000589085"/>
    </source>
</evidence>
<reference evidence="1 2" key="1">
    <citation type="submission" date="2020-04" db="EMBL/GenBank/DDBJ databases">
        <title>Description of novel Gluconacetobacter.</title>
        <authorList>
            <person name="Sombolestani A."/>
        </authorList>
    </citation>
    <scope>NUCLEOTIDE SEQUENCE [LARGE SCALE GENOMIC DNA]</scope>
    <source>
        <strain evidence="1 2">LMG 19747</strain>
    </source>
</reference>
<dbReference type="EMBL" id="JABEQJ010000032">
    <property type="protein sequence ID" value="MBB2162147.1"/>
    <property type="molecule type" value="Genomic_DNA"/>
</dbReference>
<dbReference type="Proteomes" id="UP000589085">
    <property type="component" value="Unassembled WGS sequence"/>
</dbReference>
<dbReference type="AlphaFoldDB" id="A0A7W4NQ74"/>
<accession>A0A7W4NQ74</accession>
<gene>
    <name evidence="1" type="ORF">HLH48_18630</name>
</gene>
<proteinExistence type="predicted"/>
<sequence length="32" mass="3760">MASGTYALVENAREFVLVPWKPVIDQRIWQEI</sequence>
<dbReference type="InterPro" id="IPR021795">
    <property type="entry name" value="DUF3363"/>
</dbReference>
<evidence type="ECO:0000313" key="1">
    <source>
        <dbReference type="EMBL" id="MBB2162147.1"/>
    </source>
</evidence>
<dbReference type="Pfam" id="PF11843">
    <property type="entry name" value="DUF3363"/>
    <property type="match status" value="1"/>
</dbReference>
<comment type="caution">
    <text evidence="1">The sequence shown here is derived from an EMBL/GenBank/DDBJ whole genome shotgun (WGS) entry which is preliminary data.</text>
</comment>
<organism evidence="1 2">
    <name type="scientific">Gluconacetobacter sacchari</name>
    <dbReference type="NCBI Taxonomy" id="92759"/>
    <lineage>
        <taxon>Bacteria</taxon>
        <taxon>Pseudomonadati</taxon>
        <taxon>Pseudomonadota</taxon>
        <taxon>Alphaproteobacteria</taxon>
        <taxon>Acetobacterales</taxon>
        <taxon>Acetobacteraceae</taxon>
        <taxon>Gluconacetobacter</taxon>
    </lineage>
</organism>